<dbReference type="SUPFAM" id="SSF56112">
    <property type="entry name" value="Protein kinase-like (PK-like)"/>
    <property type="match status" value="1"/>
</dbReference>
<reference evidence="1" key="1">
    <citation type="submission" date="2023-03" db="EMBL/GenBank/DDBJ databases">
        <title>Massive genome expansion in bonnet fungi (Mycena s.s.) driven by repeated elements and novel gene families across ecological guilds.</title>
        <authorList>
            <consortium name="Lawrence Berkeley National Laboratory"/>
            <person name="Harder C.B."/>
            <person name="Miyauchi S."/>
            <person name="Viragh M."/>
            <person name="Kuo A."/>
            <person name="Thoen E."/>
            <person name="Andreopoulos B."/>
            <person name="Lu D."/>
            <person name="Skrede I."/>
            <person name="Drula E."/>
            <person name="Henrissat B."/>
            <person name="Morin E."/>
            <person name="Kohler A."/>
            <person name="Barry K."/>
            <person name="LaButti K."/>
            <person name="Morin E."/>
            <person name="Salamov A."/>
            <person name="Lipzen A."/>
            <person name="Mereny Z."/>
            <person name="Hegedus B."/>
            <person name="Baldrian P."/>
            <person name="Stursova M."/>
            <person name="Weitz H."/>
            <person name="Taylor A."/>
            <person name="Grigoriev I.V."/>
            <person name="Nagy L.G."/>
            <person name="Martin F."/>
            <person name="Kauserud H."/>
        </authorList>
    </citation>
    <scope>NUCLEOTIDE SEQUENCE</scope>
    <source>
        <strain evidence="1">CBHHK002</strain>
    </source>
</reference>
<organism evidence="1 2">
    <name type="scientific">Mycena albidolilacea</name>
    <dbReference type="NCBI Taxonomy" id="1033008"/>
    <lineage>
        <taxon>Eukaryota</taxon>
        <taxon>Fungi</taxon>
        <taxon>Dikarya</taxon>
        <taxon>Basidiomycota</taxon>
        <taxon>Agaricomycotina</taxon>
        <taxon>Agaricomycetes</taxon>
        <taxon>Agaricomycetidae</taxon>
        <taxon>Agaricales</taxon>
        <taxon>Marasmiineae</taxon>
        <taxon>Mycenaceae</taxon>
        <taxon>Mycena</taxon>
    </lineage>
</organism>
<evidence type="ECO:0000313" key="1">
    <source>
        <dbReference type="EMBL" id="KAJ7368855.1"/>
    </source>
</evidence>
<comment type="caution">
    <text evidence="1">The sequence shown here is derived from an EMBL/GenBank/DDBJ whole genome shotgun (WGS) entry which is preliminary data.</text>
</comment>
<sequence length="163" mass="18906">MQEKLCGELLMIYLPTLDATTRASLACEMRDILRQLTKPTKLMPWAILGSLQKDFLRWLPYQLKVVHNMLKPHPLETFDLSCPLIFSHGDLVSENILVPDAHVSGIVGRASTAWYPYFWNDYIARWRTHLPQFRDGKWAGMFGGMMESFRKEVAVYNVADRFL</sequence>
<name>A0AAD7AW13_9AGAR</name>
<dbReference type="Proteomes" id="UP001218218">
    <property type="component" value="Unassembled WGS sequence"/>
</dbReference>
<proteinExistence type="predicted"/>
<dbReference type="EMBL" id="JARIHO010000001">
    <property type="protein sequence ID" value="KAJ7368855.1"/>
    <property type="molecule type" value="Genomic_DNA"/>
</dbReference>
<accession>A0AAD7AW13</accession>
<dbReference type="AlphaFoldDB" id="A0AAD7AW13"/>
<evidence type="ECO:0000313" key="2">
    <source>
        <dbReference type="Proteomes" id="UP001218218"/>
    </source>
</evidence>
<gene>
    <name evidence="1" type="ORF">DFH08DRAFT_1071477</name>
</gene>
<dbReference type="InterPro" id="IPR011009">
    <property type="entry name" value="Kinase-like_dom_sf"/>
</dbReference>
<evidence type="ECO:0008006" key="3">
    <source>
        <dbReference type="Google" id="ProtNLM"/>
    </source>
</evidence>
<protein>
    <recommendedName>
        <fullName evidence="3">Aminoglycoside phosphotransferase domain-containing protein</fullName>
    </recommendedName>
</protein>
<keyword evidence="2" id="KW-1185">Reference proteome</keyword>